<proteinExistence type="predicted"/>
<feature type="transmembrane region" description="Helical" evidence="1">
    <location>
        <begin position="128"/>
        <end position="148"/>
    </location>
</feature>
<feature type="transmembrane region" description="Helical" evidence="1">
    <location>
        <begin position="201"/>
        <end position="227"/>
    </location>
</feature>
<evidence type="ECO:0000256" key="1">
    <source>
        <dbReference type="SAM" id="Phobius"/>
    </source>
</evidence>
<organism evidence="2 3">
    <name type="scientific">Dreissena polymorpha</name>
    <name type="common">Zebra mussel</name>
    <name type="synonym">Mytilus polymorpha</name>
    <dbReference type="NCBI Taxonomy" id="45954"/>
    <lineage>
        <taxon>Eukaryota</taxon>
        <taxon>Metazoa</taxon>
        <taxon>Spiralia</taxon>
        <taxon>Lophotrochozoa</taxon>
        <taxon>Mollusca</taxon>
        <taxon>Bivalvia</taxon>
        <taxon>Autobranchia</taxon>
        <taxon>Heteroconchia</taxon>
        <taxon>Euheterodonta</taxon>
        <taxon>Imparidentia</taxon>
        <taxon>Neoheterodontei</taxon>
        <taxon>Myida</taxon>
        <taxon>Dreissenoidea</taxon>
        <taxon>Dreissenidae</taxon>
        <taxon>Dreissena</taxon>
    </lineage>
</organism>
<comment type="caution">
    <text evidence="2">The sequence shown here is derived from an EMBL/GenBank/DDBJ whole genome shotgun (WGS) entry which is preliminary data.</text>
</comment>
<keyword evidence="3" id="KW-1185">Reference proteome</keyword>
<reference evidence="2" key="1">
    <citation type="journal article" date="2019" name="bioRxiv">
        <title>The Genome of the Zebra Mussel, Dreissena polymorpha: A Resource for Invasive Species Research.</title>
        <authorList>
            <person name="McCartney M.A."/>
            <person name="Auch B."/>
            <person name="Kono T."/>
            <person name="Mallez S."/>
            <person name="Zhang Y."/>
            <person name="Obille A."/>
            <person name="Becker A."/>
            <person name="Abrahante J.E."/>
            <person name="Garbe J."/>
            <person name="Badalamenti J.P."/>
            <person name="Herman A."/>
            <person name="Mangelson H."/>
            <person name="Liachko I."/>
            <person name="Sullivan S."/>
            <person name="Sone E.D."/>
            <person name="Koren S."/>
            <person name="Silverstein K.A.T."/>
            <person name="Beckman K.B."/>
            <person name="Gohl D.M."/>
        </authorList>
    </citation>
    <scope>NUCLEOTIDE SEQUENCE</scope>
    <source>
        <strain evidence="2">Duluth1</strain>
        <tissue evidence="2">Whole animal</tissue>
    </source>
</reference>
<feature type="transmembrane region" description="Helical" evidence="1">
    <location>
        <begin position="61"/>
        <end position="81"/>
    </location>
</feature>
<dbReference type="AlphaFoldDB" id="A0A9D4I908"/>
<name>A0A9D4I908_DREPO</name>
<feature type="transmembrane region" description="Helical" evidence="1">
    <location>
        <begin position="160"/>
        <end position="181"/>
    </location>
</feature>
<dbReference type="Proteomes" id="UP000828390">
    <property type="component" value="Unassembled WGS sequence"/>
</dbReference>
<gene>
    <name evidence="2" type="ORF">DPMN_187395</name>
</gene>
<dbReference type="EMBL" id="JAIWYP010000010">
    <property type="protein sequence ID" value="KAH3752769.1"/>
    <property type="molecule type" value="Genomic_DNA"/>
</dbReference>
<keyword evidence="1" id="KW-0812">Transmembrane</keyword>
<dbReference type="OrthoDB" id="10062378at2759"/>
<reference evidence="2" key="2">
    <citation type="submission" date="2020-11" db="EMBL/GenBank/DDBJ databases">
        <authorList>
            <person name="McCartney M.A."/>
            <person name="Auch B."/>
            <person name="Kono T."/>
            <person name="Mallez S."/>
            <person name="Becker A."/>
            <person name="Gohl D.M."/>
            <person name="Silverstein K.A.T."/>
            <person name="Koren S."/>
            <person name="Bechman K.B."/>
            <person name="Herman A."/>
            <person name="Abrahante J.E."/>
            <person name="Garbe J."/>
        </authorList>
    </citation>
    <scope>NUCLEOTIDE SEQUENCE</scope>
    <source>
        <strain evidence="2">Duluth1</strain>
        <tissue evidence="2">Whole animal</tissue>
    </source>
</reference>
<accession>A0A9D4I908</accession>
<dbReference type="Gene3D" id="1.20.140.150">
    <property type="match status" value="1"/>
</dbReference>
<keyword evidence="1" id="KW-0472">Membrane</keyword>
<sequence>MDFDDHTQNTVPAYGNDDGVITKKKVTIDNNNDIKFINVENEDEPSNKRGTFITNLEITGWPWRIAGCVFLIGVLFHVISFGTPDWMITLNANGDDVMHVGIWTSCVLISTCEFRSETTVCLNATRTFGGIGVVCCLVVVLLLICYIYNYNLPRRRCINVAVVTNCFVAALATQIATATFWRSGACNYNDATGYVTTRWAWSIALSFTSVLLLVAAGLAFLVIELIAISRETARGGQPWKGRGCHIT</sequence>
<protein>
    <submittedName>
        <fullName evidence="2">Uncharacterized protein</fullName>
    </submittedName>
</protein>
<keyword evidence="1" id="KW-1133">Transmembrane helix</keyword>
<evidence type="ECO:0000313" key="2">
    <source>
        <dbReference type="EMBL" id="KAH3752769.1"/>
    </source>
</evidence>
<evidence type="ECO:0000313" key="3">
    <source>
        <dbReference type="Proteomes" id="UP000828390"/>
    </source>
</evidence>